<dbReference type="OrthoDB" id="10543829at2759"/>
<keyword evidence="2" id="KW-1185">Reference proteome</keyword>
<dbReference type="EMBL" id="JAINUF010000021">
    <property type="protein sequence ID" value="KAJ8335223.1"/>
    <property type="molecule type" value="Genomic_DNA"/>
</dbReference>
<evidence type="ECO:0000313" key="2">
    <source>
        <dbReference type="Proteomes" id="UP001152622"/>
    </source>
</evidence>
<sequence length="85" mass="9836">MEYNFSKVSIAAQEGSIYRRRERQFCKEESSTWTVSTWGGERLTEGDTLGLSRAQVIDIVKLLFTVAVWDKNKHGVVARVQRRCR</sequence>
<dbReference type="AlphaFoldDB" id="A0A9Q1EAF0"/>
<reference evidence="1" key="1">
    <citation type="journal article" date="2023" name="Science">
        <title>Genome structures resolve the early diversification of teleost fishes.</title>
        <authorList>
            <person name="Parey E."/>
            <person name="Louis A."/>
            <person name="Montfort J."/>
            <person name="Bouchez O."/>
            <person name="Roques C."/>
            <person name="Iampietro C."/>
            <person name="Lluch J."/>
            <person name="Castinel A."/>
            <person name="Donnadieu C."/>
            <person name="Desvignes T."/>
            <person name="Floi Bucao C."/>
            <person name="Jouanno E."/>
            <person name="Wen M."/>
            <person name="Mejri S."/>
            <person name="Dirks R."/>
            <person name="Jansen H."/>
            <person name="Henkel C."/>
            <person name="Chen W.J."/>
            <person name="Zahm M."/>
            <person name="Cabau C."/>
            <person name="Klopp C."/>
            <person name="Thompson A.W."/>
            <person name="Robinson-Rechavi M."/>
            <person name="Braasch I."/>
            <person name="Lecointre G."/>
            <person name="Bobe J."/>
            <person name="Postlethwait J.H."/>
            <person name="Berthelot C."/>
            <person name="Roest Crollius H."/>
            <person name="Guiguen Y."/>
        </authorList>
    </citation>
    <scope>NUCLEOTIDE SEQUENCE</scope>
    <source>
        <strain evidence="1">WJC10195</strain>
    </source>
</reference>
<name>A0A9Q1EAF0_SYNKA</name>
<protein>
    <submittedName>
        <fullName evidence="1">Uncharacterized protein</fullName>
    </submittedName>
</protein>
<dbReference type="Proteomes" id="UP001152622">
    <property type="component" value="Chromosome 21"/>
</dbReference>
<gene>
    <name evidence="1" type="ORF">SKAU_G00408620</name>
</gene>
<organism evidence="1 2">
    <name type="scientific">Synaphobranchus kaupii</name>
    <name type="common">Kaup's arrowtooth eel</name>
    <dbReference type="NCBI Taxonomy" id="118154"/>
    <lineage>
        <taxon>Eukaryota</taxon>
        <taxon>Metazoa</taxon>
        <taxon>Chordata</taxon>
        <taxon>Craniata</taxon>
        <taxon>Vertebrata</taxon>
        <taxon>Euteleostomi</taxon>
        <taxon>Actinopterygii</taxon>
        <taxon>Neopterygii</taxon>
        <taxon>Teleostei</taxon>
        <taxon>Anguilliformes</taxon>
        <taxon>Synaphobranchidae</taxon>
        <taxon>Synaphobranchus</taxon>
    </lineage>
</organism>
<proteinExistence type="predicted"/>
<comment type="caution">
    <text evidence="1">The sequence shown here is derived from an EMBL/GenBank/DDBJ whole genome shotgun (WGS) entry which is preliminary data.</text>
</comment>
<accession>A0A9Q1EAF0</accession>
<evidence type="ECO:0000313" key="1">
    <source>
        <dbReference type="EMBL" id="KAJ8335223.1"/>
    </source>
</evidence>